<dbReference type="EMBL" id="HG916852">
    <property type="protein sequence ID" value="CDM57372.1"/>
    <property type="molecule type" value="Genomic_DNA"/>
</dbReference>
<dbReference type="HOGENOM" id="CLU_544980_0_0_5"/>
<dbReference type="RefSeq" id="WP_037069416.1">
    <property type="nucleotide sequence ID" value="NZ_HG916852.1"/>
</dbReference>
<evidence type="ECO:0000313" key="1">
    <source>
        <dbReference type="EMBL" id="CDM57372.1"/>
    </source>
</evidence>
<dbReference type="AlphaFoldDB" id="W6R7V3"/>
<name>W6R7V3_9HYPH</name>
<reference evidence="1" key="1">
    <citation type="submission" date="2013-11" db="EMBL/GenBank/DDBJ databases">
        <title>Draft genome sequence of the broad-host-range Rhizobium sp. LPU83 strain, a member of the low-genetic diversity Oregon-like Rhizobium sp. group.</title>
        <authorList>
            <person name="Wibberg D."/>
            <person name="Puehler A."/>
            <person name="Schlueter A."/>
        </authorList>
    </citation>
    <scope>NUCLEOTIDE SEQUENCE [LARGE SCALE GENOMIC DNA]</scope>
    <source>
        <strain evidence="1">LPU83</strain>
    </source>
</reference>
<keyword evidence="2" id="KW-1185">Reference proteome</keyword>
<proteinExistence type="predicted"/>
<accession>W6R7V3</accession>
<dbReference type="KEGG" id="rhl:LPU83_1707"/>
<sequence length="500" mass="55573">MANDLLPVQIPPGVVRGATPLDAKGRWWDTNLVRWRNGVLEPIRGWSKIHATAFADRVRKLDVWRANDNTRFIMTATDKKIFSNYDGSFVDVTPAGLVTSLPAAAYTGFGVGPFGKEAFGTARALPSFNMQITAPYWSLARWGEDMLSVLSVDGKLYQYDVTNANNPFTAIAGAPVKNAAVHVTPERHAMLLQVGGNPRRVGWSSRENNADWNFASTTNTAGYLDLETSTPLLKAIDSRAGTLVFSSSDVFLMQYVGLPYVYGRQWLGKSRLLNPDTLVNDNGNVFWWSPDGFKMFDGGTIRTLDCPVWDYVMSRADLNYLRVYAHGGSMGVYPEIWFFYPSKESGGRCDSYVMFNYIEGWWAIGSLARSAMVGADADRFPYMAGEDNFVYRHEDGWSGEGRNVYAETSALTLGVGARTMDIKQALVANGAGYDSLRLRFYTNLAPEGAGREFGPYSPRPDGYTDARVSGRDIRVRFEATKDEDWSMGELRLDWSIGSGR</sequence>
<gene>
    <name evidence="1" type="ORF">LPU83_1707</name>
</gene>
<organism evidence="1 2">
    <name type="scientific">Rhizobium favelukesii</name>
    <dbReference type="NCBI Taxonomy" id="348824"/>
    <lineage>
        <taxon>Bacteria</taxon>
        <taxon>Pseudomonadati</taxon>
        <taxon>Pseudomonadota</taxon>
        <taxon>Alphaproteobacteria</taxon>
        <taxon>Hyphomicrobiales</taxon>
        <taxon>Rhizobiaceae</taxon>
        <taxon>Rhizobium/Agrobacterium group</taxon>
        <taxon>Rhizobium</taxon>
    </lineage>
</organism>
<dbReference type="Proteomes" id="UP000019443">
    <property type="component" value="Chromosome"/>
</dbReference>
<protein>
    <submittedName>
        <fullName evidence="1">Conserved protein</fullName>
    </submittedName>
</protein>
<evidence type="ECO:0000313" key="2">
    <source>
        <dbReference type="Proteomes" id="UP000019443"/>
    </source>
</evidence>
<dbReference type="eggNOG" id="ENOG502ZEJD">
    <property type="taxonomic scope" value="Bacteria"/>
</dbReference>
<dbReference type="PATRIC" id="fig|348824.6.peg.1830"/>